<dbReference type="Proteomes" id="UP000326198">
    <property type="component" value="Unassembled WGS sequence"/>
</dbReference>
<reference evidence="1 2" key="1">
    <citation type="submission" date="2019-04" db="EMBL/GenBank/DDBJ databases">
        <title>Friends and foes A comparative genomics studyof 23 Aspergillus species from section Flavi.</title>
        <authorList>
            <consortium name="DOE Joint Genome Institute"/>
            <person name="Kjaerbolling I."/>
            <person name="Vesth T."/>
            <person name="Frisvad J.C."/>
            <person name="Nybo J.L."/>
            <person name="Theobald S."/>
            <person name="Kildgaard S."/>
            <person name="Isbrandt T."/>
            <person name="Kuo A."/>
            <person name="Sato A."/>
            <person name="Lyhne E.K."/>
            <person name="Kogle M.E."/>
            <person name="Wiebenga A."/>
            <person name="Kun R.S."/>
            <person name="Lubbers R.J."/>
            <person name="Makela M.R."/>
            <person name="Barry K."/>
            <person name="Chovatia M."/>
            <person name="Clum A."/>
            <person name="Daum C."/>
            <person name="Haridas S."/>
            <person name="He G."/>
            <person name="LaButti K."/>
            <person name="Lipzen A."/>
            <person name="Mondo S."/>
            <person name="Riley R."/>
            <person name="Salamov A."/>
            <person name="Simmons B.A."/>
            <person name="Magnuson J.K."/>
            <person name="Henrissat B."/>
            <person name="Mortensen U.H."/>
            <person name="Larsen T.O."/>
            <person name="Devries R.P."/>
            <person name="Grigoriev I.V."/>
            <person name="Machida M."/>
            <person name="Baker S.E."/>
            <person name="Andersen M.R."/>
        </authorList>
    </citation>
    <scope>NUCLEOTIDE SEQUENCE [LARGE SCALE GENOMIC DNA]</scope>
    <source>
        <strain evidence="1 2">IBT 29228</strain>
    </source>
</reference>
<keyword evidence="2" id="KW-1185">Reference proteome</keyword>
<evidence type="ECO:0000313" key="2">
    <source>
        <dbReference type="Proteomes" id="UP000326198"/>
    </source>
</evidence>
<dbReference type="EMBL" id="ML736186">
    <property type="protein sequence ID" value="KAE8380036.1"/>
    <property type="molecule type" value="Genomic_DNA"/>
</dbReference>
<organism evidence="1 2">
    <name type="scientific">Aspergillus bertholletiae</name>
    <dbReference type="NCBI Taxonomy" id="1226010"/>
    <lineage>
        <taxon>Eukaryota</taxon>
        <taxon>Fungi</taxon>
        <taxon>Dikarya</taxon>
        <taxon>Ascomycota</taxon>
        <taxon>Pezizomycotina</taxon>
        <taxon>Eurotiomycetes</taxon>
        <taxon>Eurotiomycetidae</taxon>
        <taxon>Eurotiales</taxon>
        <taxon>Aspergillaceae</taxon>
        <taxon>Aspergillus</taxon>
        <taxon>Aspergillus subgen. Circumdati</taxon>
    </lineage>
</organism>
<dbReference type="AlphaFoldDB" id="A0A5N7BE32"/>
<protein>
    <submittedName>
        <fullName evidence="1">Uncharacterized protein</fullName>
    </submittedName>
</protein>
<gene>
    <name evidence="1" type="ORF">BDV26DRAFT_258155</name>
</gene>
<proteinExistence type="predicted"/>
<dbReference type="PROSITE" id="PS51257">
    <property type="entry name" value="PROKAR_LIPOPROTEIN"/>
    <property type="match status" value="1"/>
</dbReference>
<evidence type="ECO:0000313" key="1">
    <source>
        <dbReference type="EMBL" id="KAE8380036.1"/>
    </source>
</evidence>
<sequence length="62" mass="6726">MKLYHDVTIDHPFSKLATNATISSIIIGCQSVFLPQALGYISYILLNAVSDGLSLITNNLLC</sequence>
<name>A0A5N7BE32_9EURO</name>
<accession>A0A5N7BE32</accession>